<feature type="domain" description="SnoaL-like" evidence="1">
    <location>
        <begin position="29"/>
        <end position="95"/>
    </location>
</feature>
<protein>
    <submittedName>
        <fullName evidence="2">SnoaL-like domain protein</fullName>
    </submittedName>
</protein>
<evidence type="ECO:0000313" key="2">
    <source>
        <dbReference type="EMBL" id="CEG10461.1"/>
    </source>
</evidence>
<evidence type="ECO:0000313" key="3">
    <source>
        <dbReference type="Proteomes" id="UP000035762"/>
    </source>
</evidence>
<dbReference type="AlphaFoldDB" id="A0A090MT25"/>
<evidence type="ECO:0000259" key="1">
    <source>
        <dbReference type="Pfam" id="PF12680"/>
    </source>
</evidence>
<sequence>MSERDEPEAVAPIQQHVVMTRDAMMAFAEGWIRAWNRRDLEVVLSHFRDDAVFLSPVAAKYVGSSRIEGKTALADYWRSALDKLTALAFTLDRATWDPVRRELNVIYEADLNGQRHRACELMIFDEHGEQIQGEAFYGAELP</sequence>
<dbReference type="SUPFAM" id="SSF54427">
    <property type="entry name" value="NTF2-like"/>
    <property type="match status" value="1"/>
</dbReference>
<dbReference type="InterPro" id="IPR037401">
    <property type="entry name" value="SnoaL-like"/>
</dbReference>
<reference evidence="2 3" key="1">
    <citation type="journal article" date="2014" name="Genome Announc.">
        <title>Genome Sequence of Afipia felis Strain 76713, Isolated in Hospital Water Using an Amoeba Co-Culture Procedure.</title>
        <authorList>
            <person name="Benamar S."/>
            <person name="La Scola B."/>
            <person name="Croce O."/>
        </authorList>
    </citation>
    <scope>NUCLEOTIDE SEQUENCE [LARGE SCALE GENOMIC DNA]</scope>
    <source>
        <strain evidence="2 3">76713</strain>
    </source>
</reference>
<organism evidence="2 3">
    <name type="scientific">Afipia felis</name>
    <name type="common">Cat scratch disease bacillus</name>
    <dbReference type="NCBI Taxonomy" id="1035"/>
    <lineage>
        <taxon>Bacteria</taxon>
        <taxon>Pseudomonadati</taxon>
        <taxon>Pseudomonadota</taxon>
        <taxon>Alphaproteobacteria</taxon>
        <taxon>Hyphomicrobiales</taxon>
        <taxon>Nitrobacteraceae</taxon>
        <taxon>Afipia</taxon>
    </lineage>
</organism>
<dbReference type="Gene3D" id="3.10.450.50">
    <property type="match status" value="1"/>
</dbReference>
<dbReference type="InterPro" id="IPR032710">
    <property type="entry name" value="NTF2-like_dom_sf"/>
</dbReference>
<dbReference type="STRING" id="1035.BN961_03901"/>
<dbReference type="EMBL" id="CCAZ020000003">
    <property type="protein sequence ID" value="CEG10461.1"/>
    <property type="molecule type" value="Genomic_DNA"/>
</dbReference>
<gene>
    <name evidence="2" type="ORF">BN961_03901</name>
</gene>
<dbReference type="Pfam" id="PF12680">
    <property type="entry name" value="SnoaL_2"/>
    <property type="match status" value="1"/>
</dbReference>
<comment type="caution">
    <text evidence="2">The sequence shown here is derived from an EMBL/GenBank/DDBJ whole genome shotgun (WGS) entry which is preliminary data.</text>
</comment>
<proteinExistence type="predicted"/>
<keyword evidence="3" id="KW-1185">Reference proteome</keyword>
<dbReference type="Proteomes" id="UP000035762">
    <property type="component" value="Unassembled WGS sequence"/>
</dbReference>
<accession>A0A090MT25</accession>
<name>A0A090MT25_AFIFE</name>